<reference evidence="2" key="1">
    <citation type="journal article" date="2014" name="Int. J. Syst. Evol. Microbiol.">
        <title>Complete genome sequence of Corynebacterium casei LMG S-19264T (=DSM 44701T), isolated from a smear-ripened cheese.</title>
        <authorList>
            <consortium name="US DOE Joint Genome Institute (JGI-PGF)"/>
            <person name="Walter F."/>
            <person name="Albersmeier A."/>
            <person name="Kalinowski J."/>
            <person name="Ruckert C."/>
        </authorList>
    </citation>
    <scope>NUCLEOTIDE SEQUENCE</scope>
    <source>
        <strain evidence="2">CGMCC 1.15034</strain>
    </source>
</reference>
<organism evidence="2 5">
    <name type="scientific">Bradyrhizobium guangdongense</name>
    <dbReference type="NCBI Taxonomy" id="1325090"/>
    <lineage>
        <taxon>Bacteria</taxon>
        <taxon>Pseudomonadati</taxon>
        <taxon>Pseudomonadota</taxon>
        <taxon>Alphaproteobacteria</taxon>
        <taxon>Hyphomicrobiales</taxon>
        <taxon>Nitrobacteraceae</taxon>
        <taxon>Bradyrhizobium</taxon>
    </lineage>
</organism>
<reference evidence="3 4" key="2">
    <citation type="submission" date="2018-06" db="EMBL/GenBank/DDBJ databases">
        <title>Comparative genomics of rhizobia nodulating Arachis hypogaea in China.</title>
        <authorList>
            <person name="Li Y."/>
        </authorList>
    </citation>
    <scope>NUCLEOTIDE SEQUENCE [LARGE SCALE GENOMIC DNA]</scope>
    <source>
        <strain evidence="3 4">CCBAU 51658</strain>
    </source>
</reference>
<reference evidence="2" key="3">
    <citation type="submission" date="2022-12" db="EMBL/GenBank/DDBJ databases">
        <authorList>
            <person name="Sun Q."/>
            <person name="Zhou Y."/>
        </authorList>
    </citation>
    <scope>NUCLEOTIDE SEQUENCE</scope>
    <source>
        <strain evidence="2">CGMCC 1.15034</strain>
    </source>
</reference>
<keyword evidence="4" id="KW-1185">Reference proteome</keyword>
<proteinExistence type="predicted"/>
<keyword evidence="1" id="KW-0472">Membrane</keyword>
<dbReference type="OrthoDB" id="8243973at2"/>
<dbReference type="Proteomes" id="UP000625079">
    <property type="component" value="Unassembled WGS sequence"/>
</dbReference>
<gene>
    <name evidence="2" type="ORF">GCM10010987_32370</name>
    <name evidence="3" type="ORF">XH86_21875</name>
</gene>
<evidence type="ECO:0000313" key="2">
    <source>
        <dbReference type="EMBL" id="GGI25037.1"/>
    </source>
</evidence>
<evidence type="ECO:0000313" key="4">
    <source>
        <dbReference type="Proteomes" id="UP000593880"/>
    </source>
</evidence>
<evidence type="ECO:0000313" key="5">
    <source>
        <dbReference type="Proteomes" id="UP000625079"/>
    </source>
</evidence>
<evidence type="ECO:0000313" key="3">
    <source>
        <dbReference type="EMBL" id="QOZ61082.1"/>
    </source>
</evidence>
<keyword evidence="1" id="KW-1133">Transmembrane helix</keyword>
<keyword evidence="1" id="KW-0812">Transmembrane</keyword>
<dbReference type="RefSeq" id="WP_128966671.1">
    <property type="nucleotide sequence ID" value="NZ_BMHC01000006.1"/>
</dbReference>
<dbReference type="Proteomes" id="UP000593880">
    <property type="component" value="Chromosome"/>
</dbReference>
<protein>
    <submittedName>
        <fullName evidence="2">Uncharacterized protein</fullName>
    </submittedName>
</protein>
<evidence type="ECO:0000256" key="1">
    <source>
        <dbReference type="SAM" id="Phobius"/>
    </source>
</evidence>
<sequence length="60" mass="6408">MPKAARIASPISAPRIYTERSTVPAKRSDTSEFIGVAIFSGIGLLMSLVAVILGVQGYWL</sequence>
<dbReference type="EMBL" id="CP030057">
    <property type="protein sequence ID" value="QOZ61082.1"/>
    <property type="molecule type" value="Genomic_DNA"/>
</dbReference>
<feature type="transmembrane region" description="Helical" evidence="1">
    <location>
        <begin position="33"/>
        <end position="59"/>
    </location>
</feature>
<dbReference type="AlphaFoldDB" id="A0A410V8R2"/>
<name>A0A410V8R2_9BRAD</name>
<dbReference type="EMBL" id="BMHC01000006">
    <property type="protein sequence ID" value="GGI25037.1"/>
    <property type="molecule type" value="Genomic_DNA"/>
</dbReference>
<accession>A0A410V8R2</accession>